<evidence type="ECO:0000256" key="2">
    <source>
        <dbReference type="ARBA" id="ARBA00022679"/>
    </source>
</evidence>
<dbReference type="CDD" id="cd02440">
    <property type="entry name" value="AdoMet_MTases"/>
    <property type="match status" value="1"/>
</dbReference>
<dbReference type="Proteomes" id="UP000295554">
    <property type="component" value="Unassembled WGS sequence"/>
</dbReference>
<dbReference type="InterPro" id="IPR007848">
    <property type="entry name" value="Small_mtfrase_dom"/>
</dbReference>
<dbReference type="Gene3D" id="1.10.8.10">
    <property type="entry name" value="DNA helicase RuvA subunit, C-terminal domain"/>
    <property type="match status" value="1"/>
</dbReference>
<keyword evidence="6" id="KW-1185">Reference proteome</keyword>
<dbReference type="InterPro" id="IPR002052">
    <property type="entry name" value="DNA_methylase_N6_adenine_CS"/>
</dbReference>
<dbReference type="PANTHER" id="PTHR47806:SF1">
    <property type="entry name" value="RIBOSOMAL PROTEIN UL3 GLUTAMINE METHYLTRANSFERASE"/>
    <property type="match status" value="1"/>
</dbReference>
<gene>
    <name evidence="5" type="primary">prmB</name>
    <name evidence="5" type="ORF">E2F43_09825</name>
</gene>
<dbReference type="Gene3D" id="3.40.50.150">
    <property type="entry name" value="Vaccinia Virus protein VP39"/>
    <property type="match status" value="1"/>
</dbReference>
<dbReference type="SUPFAM" id="SSF53335">
    <property type="entry name" value="S-adenosyl-L-methionine-dependent methyltransferases"/>
    <property type="match status" value="1"/>
</dbReference>
<evidence type="ECO:0000313" key="5">
    <source>
        <dbReference type="EMBL" id="TDG13802.1"/>
    </source>
</evidence>
<evidence type="ECO:0000313" key="6">
    <source>
        <dbReference type="Proteomes" id="UP000295554"/>
    </source>
</evidence>
<dbReference type="OrthoDB" id="9800643at2"/>
<dbReference type="PIRSF" id="PIRSF037167">
    <property type="entry name" value="Mtase_YfcB_prd"/>
    <property type="match status" value="1"/>
</dbReference>
<evidence type="ECO:0000256" key="1">
    <source>
        <dbReference type="ARBA" id="ARBA00022603"/>
    </source>
</evidence>
<dbReference type="GO" id="GO:0036009">
    <property type="term" value="F:protein-glutamine N-methyltransferase activity"/>
    <property type="evidence" value="ECO:0007669"/>
    <property type="project" value="InterPro"/>
</dbReference>
<dbReference type="EMBL" id="SMSE01000002">
    <property type="protein sequence ID" value="TDG13802.1"/>
    <property type="molecule type" value="Genomic_DNA"/>
</dbReference>
<reference evidence="5 6" key="1">
    <citation type="submission" date="2019-03" db="EMBL/GenBank/DDBJ databases">
        <title>Seongchinamella monodicae gen. nov., sp. nov., a novel member of the Gammaproteobacteria isolated from a tidal mudflat of beach.</title>
        <authorList>
            <person name="Yang H.G."/>
            <person name="Kang J.W."/>
            <person name="Lee S.D."/>
        </authorList>
    </citation>
    <scope>NUCLEOTIDE SEQUENCE [LARGE SCALE GENOMIC DNA]</scope>
    <source>
        <strain evidence="5 6">GH4-78</strain>
    </source>
</reference>
<keyword evidence="2 5" id="KW-0808">Transferase</keyword>
<sequence>MDETAAKQITVGQAIQQCWEQLHDSDVFYGHGTDNPWDEAVQLVLAVADLPADSDDGVLPHPVSVSQYRELQRLLRGRIEEHIPLPYLLGKAWFAGLEFGCDERAIIPRSPIGELILHDYQPWYAGPEPAGILDLCCGGGCIGLAAAYHSGARVDLVDLDPQALALAAENRERLGLMDRVEIYHSDLFDKLPRKRYDLILSNPPYVDAGDLASMPAEYHHEPAMALGSGPDGLSLTRRILASAADYLADSGLLVVEVGNSWEALEAAYPRVPFTWLDFEQGGHGVFALSARELQEFSASLRE</sequence>
<keyword evidence="3" id="KW-0949">S-adenosyl-L-methionine</keyword>
<dbReference type="NCBIfam" id="TIGR03533">
    <property type="entry name" value="L3_gln_methyl"/>
    <property type="match status" value="1"/>
</dbReference>
<protein>
    <submittedName>
        <fullName evidence="5">50S ribosomal protein L3 N(5)-glutamine methyltransferase</fullName>
        <ecNumber evidence="5">2.1.1.298</ecNumber>
    </submittedName>
</protein>
<dbReference type="InterPro" id="IPR017127">
    <property type="entry name" value="Ribosome_uL3_MTase"/>
</dbReference>
<organism evidence="5 6">
    <name type="scientific">Seongchinamella unica</name>
    <dbReference type="NCBI Taxonomy" id="2547392"/>
    <lineage>
        <taxon>Bacteria</taxon>
        <taxon>Pseudomonadati</taxon>
        <taxon>Pseudomonadota</taxon>
        <taxon>Gammaproteobacteria</taxon>
        <taxon>Cellvibrionales</taxon>
        <taxon>Halieaceae</taxon>
        <taxon>Seongchinamella</taxon>
    </lineage>
</organism>
<accession>A0A4R5LSC7</accession>
<dbReference type="Pfam" id="PF05175">
    <property type="entry name" value="MTS"/>
    <property type="match status" value="1"/>
</dbReference>
<dbReference type="InterPro" id="IPR029063">
    <property type="entry name" value="SAM-dependent_MTases_sf"/>
</dbReference>
<dbReference type="AlphaFoldDB" id="A0A4R5LSC7"/>
<dbReference type="NCBIfam" id="TIGR00536">
    <property type="entry name" value="hemK_fam"/>
    <property type="match status" value="1"/>
</dbReference>
<dbReference type="GO" id="GO:0005829">
    <property type="term" value="C:cytosol"/>
    <property type="evidence" value="ECO:0007669"/>
    <property type="project" value="TreeGrafter"/>
</dbReference>
<dbReference type="GO" id="GO:0003676">
    <property type="term" value="F:nucleic acid binding"/>
    <property type="evidence" value="ECO:0007669"/>
    <property type="project" value="InterPro"/>
</dbReference>
<dbReference type="GO" id="GO:0032259">
    <property type="term" value="P:methylation"/>
    <property type="evidence" value="ECO:0007669"/>
    <property type="project" value="UniProtKB-KW"/>
</dbReference>
<proteinExistence type="predicted"/>
<keyword evidence="1 5" id="KW-0489">Methyltransferase</keyword>
<dbReference type="PROSITE" id="PS00092">
    <property type="entry name" value="N6_MTASE"/>
    <property type="match status" value="1"/>
</dbReference>
<keyword evidence="5" id="KW-0687">Ribonucleoprotein</keyword>
<dbReference type="PANTHER" id="PTHR47806">
    <property type="entry name" value="50S RIBOSOMAL PROTEIN L3 GLUTAMINE METHYLTRANSFERASE"/>
    <property type="match status" value="1"/>
</dbReference>
<evidence type="ECO:0000259" key="4">
    <source>
        <dbReference type="Pfam" id="PF05175"/>
    </source>
</evidence>
<dbReference type="RefSeq" id="WP_133212130.1">
    <property type="nucleotide sequence ID" value="NZ_SMSE01000002.1"/>
</dbReference>
<dbReference type="EC" id="2.1.1.298" evidence="5"/>
<feature type="domain" description="Methyltransferase small" evidence="4">
    <location>
        <begin position="132"/>
        <end position="210"/>
    </location>
</feature>
<evidence type="ECO:0000256" key="3">
    <source>
        <dbReference type="ARBA" id="ARBA00022691"/>
    </source>
</evidence>
<dbReference type="GO" id="GO:0005840">
    <property type="term" value="C:ribosome"/>
    <property type="evidence" value="ECO:0007669"/>
    <property type="project" value="UniProtKB-KW"/>
</dbReference>
<comment type="caution">
    <text evidence="5">The sequence shown here is derived from an EMBL/GenBank/DDBJ whole genome shotgun (WGS) entry which is preliminary data.</text>
</comment>
<name>A0A4R5LSC7_9GAMM</name>
<keyword evidence="5" id="KW-0689">Ribosomal protein</keyword>
<dbReference type="InterPro" id="IPR004556">
    <property type="entry name" value="HemK-like"/>
</dbReference>